<dbReference type="AlphaFoldDB" id="A0A7W5AQ95"/>
<reference evidence="1 2" key="1">
    <citation type="submission" date="2020-08" db="EMBL/GenBank/DDBJ databases">
        <title>Genomic Encyclopedia of Type Strains, Phase III (KMG-III): the genomes of soil and plant-associated and newly described type strains.</title>
        <authorList>
            <person name="Whitman W."/>
        </authorList>
    </citation>
    <scope>NUCLEOTIDE SEQUENCE [LARGE SCALE GENOMIC DNA]</scope>
    <source>
        <strain evidence="1 2">CECT 3287</strain>
    </source>
</reference>
<dbReference type="Proteomes" id="UP000590749">
    <property type="component" value="Unassembled WGS sequence"/>
</dbReference>
<proteinExistence type="predicted"/>
<evidence type="ECO:0000313" key="2">
    <source>
        <dbReference type="Proteomes" id="UP000590749"/>
    </source>
</evidence>
<gene>
    <name evidence="1" type="ORF">FHR83_007987</name>
</gene>
<evidence type="ECO:0000313" key="1">
    <source>
        <dbReference type="EMBL" id="MBB3100265.1"/>
    </source>
</evidence>
<organism evidence="1 2">
    <name type="scientific">Actinoplanes campanulatus</name>
    <dbReference type="NCBI Taxonomy" id="113559"/>
    <lineage>
        <taxon>Bacteria</taxon>
        <taxon>Bacillati</taxon>
        <taxon>Actinomycetota</taxon>
        <taxon>Actinomycetes</taxon>
        <taxon>Micromonosporales</taxon>
        <taxon>Micromonosporaceae</taxon>
        <taxon>Actinoplanes</taxon>
    </lineage>
</organism>
<protein>
    <submittedName>
        <fullName evidence="1">Uncharacterized protein</fullName>
    </submittedName>
</protein>
<accession>A0A7W5AQ95</accession>
<name>A0A7W5AQ95_9ACTN</name>
<keyword evidence="2" id="KW-1185">Reference proteome</keyword>
<dbReference type="RefSeq" id="WP_183226325.1">
    <property type="nucleotide sequence ID" value="NZ_BMPW01000025.1"/>
</dbReference>
<sequence length="249" mass="26950">MSDDETYVVAAFVAAHRWLPPASYRPVHLPAEVVSVSECLTDCHPHDQKSMSDPPWHRSLDDALDAAAGDAAGCVPEPAPEHIIKRVLKRITNRTVEEEVTLGTVHTLAMSVPASDADGLLTLMRQSIGDYPHPILTNLALGAPPPAGQALGFEVLGFDEGWFHTWLCYTLHEEAATRFGVFPNERGLLNTLAEARLVSDMANEGRGTVGGFAEEYTWFPALVTQHDLVRQAAGIPGSSHRSSLTGEPL</sequence>
<comment type="caution">
    <text evidence="1">The sequence shown here is derived from an EMBL/GenBank/DDBJ whole genome shotgun (WGS) entry which is preliminary data.</text>
</comment>
<dbReference type="EMBL" id="JACHXF010000024">
    <property type="protein sequence ID" value="MBB3100265.1"/>
    <property type="molecule type" value="Genomic_DNA"/>
</dbReference>